<dbReference type="GO" id="GO:0006629">
    <property type="term" value="P:lipid metabolic process"/>
    <property type="evidence" value="ECO:0007669"/>
    <property type="project" value="InterPro"/>
</dbReference>
<dbReference type="InterPro" id="IPR030395">
    <property type="entry name" value="GP_PDE_dom"/>
</dbReference>
<reference evidence="2 3" key="1">
    <citation type="journal article" date="2017" name="Int. J. Syst. Evol. Microbiol.">
        <title>Macrococcus canis sp. nov., a skin bacterium associated with infections in dogs.</title>
        <authorList>
            <person name="Gobeli Brawand S."/>
            <person name="Cotting K."/>
            <person name="Gomez-Sanz E."/>
            <person name="Collaud A."/>
            <person name="Thomann A."/>
            <person name="Brodard I."/>
            <person name="Rodriguez-Campos S."/>
            <person name="Strauss C."/>
            <person name="Perreten V."/>
        </authorList>
    </citation>
    <scope>NUCLEOTIDE SEQUENCE [LARGE SCALE GENOMIC DNA]</scope>
    <source>
        <strain evidence="2 3">KM45013</strain>
    </source>
</reference>
<name>A0A1W7AAH2_9STAP</name>
<dbReference type="OrthoDB" id="384721at2"/>
<sequence length="303" mass="34309">MNKYIKLLAMGGAFYTISTALISRRKTPAAKNVKPYFKGRAPYIFAHRGGLALRPEHTMLAFKHAQTLDVDGFEIDIRLTRDNEVVVLHDAIIDRVSNGSGLVYDHTLAELQSLDFGYRFTDINGNHPFRAHPDAKIVTLSELIRAFPAIRINIDIKDAPNTAAGARVIDALYAVIDDAQAFDQVLITSFHDEQIRRFRNRSDKEIAYGAGEKEVARTFLFYRTNYKNMAHIQADTFQIPTQFYGISLAHPQFIQFLQSQNVVPGYWVINSIDQMKQLLNAGAHTIVTDRPDIAMRLKRNISN</sequence>
<feature type="domain" description="GP-PDE" evidence="1">
    <location>
        <begin position="42"/>
        <end position="298"/>
    </location>
</feature>
<dbReference type="InterPro" id="IPR017946">
    <property type="entry name" value="PLC-like_Pdiesterase_TIM-brl"/>
</dbReference>
<dbReference type="EC" id="3.1.4.46" evidence="2"/>
<gene>
    <name evidence="2" type="primary">glpQ1_1</name>
    <name evidence="2" type="ORF">MCCS_09700</name>
</gene>
<dbReference type="CDD" id="cd08561">
    <property type="entry name" value="GDPD_cytoplasmic_ScUgpQ2_like"/>
    <property type="match status" value="1"/>
</dbReference>
<evidence type="ECO:0000313" key="3">
    <source>
        <dbReference type="Proteomes" id="UP000194154"/>
    </source>
</evidence>
<dbReference type="SUPFAM" id="SSF51695">
    <property type="entry name" value="PLC-like phosphodiesterases"/>
    <property type="match status" value="1"/>
</dbReference>
<dbReference type="PROSITE" id="PS51704">
    <property type="entry name" value="GP_PDE"/>
    <property type="match status" value="1"/>
</dbReference>
<dbReference type="PANTHER" id="PTHR46211:SF1">
    <property type="entry name" value="GLYCEROPHOSPHODIESTER PHOSPHODIESTERASE, CYTOPLASMIC"/>
    <property type="match status" value="1"/>
</dbReference>
<dbReference type="PANTHER" id="PTHR46211">
    <property type="entry name" value="GLYCEROPHOSPHORYL DIESTER PHOSPHODIESTERASE"/>
    <property type="match status" value="1"/>
</dbReference>
<keyword evidence="2" id="KW-0378">Hydrolase</keyword>
<dbReference type="KEGG" id="mcak:MCCS_09700"/>
<dbReference type="RefSeq" id="WP_086042276.1">
    <property type="nucleotide sequence ID" value="NZ_CBCRZA010000006.1"/>
</dbReference>
<dbReference type="EMBL" id="CP021059">
    <property type="protein sequence ID" value="ARQ06617.1"/>
    <property type="molecule type" value="Genomic_DNA"/>
</dbReference>
<protein>
    <submittedName>
        <fullName evidence="2">Putative glycerophosphoryl diester phosphodiesterase 1</fullName>
        <ecNumber evidence="2">3.1.4.46</ecNumber>
    </submittedName>
</protein>
<keyword evidence="3" id="KW-1185">Reference proteome</keyword>
<dbReference type="Pfam" id="PF03009">
    <property type="entry name" value="GDPD"/>
    <property type="match status" value="1"/>
</dbReference>
<organism evidence="2 3">
    <name type="scientific">Macrococcoides canis</name>
    <dbReference type="NCBI Taxonomy" id="1855823"/>
    <lineage>
        <taxon>Bacteria</taxon>
        <taxon>Bacillati</taxon>
        <taxon>Bacillota</taxon>
        <taxon>Bacilli</taxon>
        <taxon>Bacillales</taxon>
        <taxon>Staphylococcaceae</taxon>
        <taxon>Macrococcoides</taxon>
    </lineage>
</organism>
<evidence type="ECO:0000313" key="2">
    <source>
        <dbReference type="EMBL" id="ARQ06617.1"/>
    </source>
</evidence>
<dbReference type="Gene3D" id="3.20.20.190">
    <property type="entry name" value="Phosphatidylinositol (PI) phosphodiesterase"/>
    <property type="match status" value="1"/>
</dbReference>
<accession>A0A1W7AAH2</accession>
<dbReference type="GO" id="GO:0008889">
    <property type="term" value="F:glycerophosphodiester phosphodiesterase activity"/>
    <property type="evidence" value="ECO:0007669"/>
    <property type="project" value="UniProtKB-EC"/>
</dbReference>
<dbReference type="STRING" id="1855823.MCCS_09700"/>
<proteinExistence type="predicted"/>
<dbReference type="AlphaFoldDB" id="A0A1W7AAH2"/>
<dbReference type="Proteomes" id="UP000194154">
    <property type="component" value="Chromosome"/>
</dbReference>
<dbReference type="GeneID" id="35295102"/>
<evidence type="ECO:0000259" key="1">
    <source>
        <dbReference type="PROSITE" id="PS51704"/>
    </source>
</evidence>